<evidence type="ECO:0000256" key="1">
    <source>
        <dbReference type="SAM" id="MobiDB-lite"/>
    </source>
</evidence>
<keyword evidence="2" id="KW-0732">Signal</keyword>
<evidence type="ECO:0000313" key="3">
    <source>
        <dbReference type="EMBL" id="ANU07585.1"/>
    </source>
</evidence>
<dbReference type="KEGG" id="anh:A6F65_01279"/>
<dbReference type="STRING" id="645517.A6F65_01279"/>
<feature type="signal peptide" evidence="2">
    <location>
        <begin position="1"/>
        <end position="19"/>
    </location>
</feature>
<organism evidence="3 4">
    <name type="scientific">Paraurantiacibacter namhicola</name>
    <dbReference type="NCBI Taxonomy" id="645517"/>
    <lineage>
        <taxon>Bacteria</taxon>
        <taxon>Pseudomonadati</taxon>
        <taxon>Pseudomonadota</taxon>
        <taxon>Alphaproteobacteria</taxon>
        <taxon>Sphingomonadales</taxon>
        <taxon>Erythrobacteraceae</taxon>
        <taxon>Paraurantiacibacter</taxon>
    </lineage>
</organism>
<dbReference type="AlphaFoldDB" id="A0A1C7D819"/>
<dbReference type="RefSeq" id="WP_083989274.1">
    <property type="nucleotide sequence ID" value="NZ_CP016545.1"/>
</dbReference>
<name>A0A1C7D819_9SPHN</name>
<sequence length="184" mass="19317">MNFKRLPAALAIASAIAVAACVPQAEEDTAPVSTPTPTPTPAPAPPQVITPTYDNWMDAPVTPGAWRYAAIDGGTAAFFGQGTSGGALFAMQCRLADRSVILVRDGAASAPVMMRLRTETQDRMLTARPGGTGSSFVATSLAASDNLLDAMAYSRGRFAVEVEGMAPLYVPAWPEVTRIIEDCR</sequence>
<dbReference type="PROSITE" id="PS51257">
    <property type="entry name" value="PROKAR_LIPOPROTEIN"/>
    <property type="match status" value="1"/>
</dbReference>
<feature type="chain" id="PRO_5008884415" description="Lipoprotein" evidence="2">
    <location>
        <begin position="20"/>
        <end position="184"/>
    </location>
</feature>
<evidence type="ECO:0000313" key="4">
    <source>
        <dbReference type="Proteomes" id="UP000092698"/>
    </source>
</evidence>
<dbReference type="EMBL" id="CP016545">
    <property type="protein sequence ID" value="ANU07585.1"/>
    <property type="molecule type" value="Genomic_DNA"/>
</dbReference>
<evidence type="ECO:0008006" key="5">
    <source>
        <dbReference type="Google" id="ProtNLM"/>
    </source>
</evidence>
<accession>A0A1C7D819</accession>
<proteinExistence type="predicted"/>
<feature type="compositionally biased region" description="Pro residues" evidence="1">
    <location>
        <begin position="34"/>
        <end position="47"/>
    </location>
</feature>
<dbReference type="OrthoDB" id="7629232at2"/>
<protein>
    <recommendedName>
        <fullName evidence="5">Lipoprotein</fullName>
    </recommendedName>
</protein>
<dbReference type="PATRIC" id="fig|645517.4.peg.1271"/>
<keyword evidence="4" id="KW-1185">Reference proteome</keyword>
<evidence type="ECO:0000256" key="2">
    <source>
        <dbReference type="SAM" id="SignalP"/>
    </source>
</evidence>
<reference evidence="3 4" key="1">
    <citation type="submission" date="2016-07" db="EMBL/GenBank/DDBJ databases">
        <title>Complete genome sequence of Altererythrobacter namhicola JCM 16345T, containing esterase-encoding genes.</title>
        <authorList>
            <person name="Cheng H."/>
            <person name="Wu Y.-H."/>
            <person name="Jian S.-L."/>
            <person name="Huo Y.-Y."/>
            <person name="Wang C.-S."/>
            <person name="Xu X.-W."/>
        </authorList>
    </citation>
    <scope>NUCLEOTIDE SEQUENCE [LARGE SCALE GENOMIC DNA]</scope>
    <source>
        <strain evidence="3 4">JCM 16345</strain>
    </source>
</reference>
<gene>
    <name evidence="3" type="ORF">A6F65_01279</name>
</gene>
<feature type="region of interest" description="Disordered" evidence="1">
    <location>
        <begin position="28"/>
        <end position="47"/>
    </location>
</feature>
<dbReference type="Proteomes" id="UP000092698">
    <property type="component" value="Chromosome"/>
</dbReference>